<dbReference type="Gene3D" id="1.20.1250.20">
    <property type="entry name" value="MFS general substrate transporter like domains"/>
    <property type="match status" value="2"/>
</dbReference>
<feature type="transmembrane region" description="Helical" evidence="7">
    <location>
        <begin position="76"/>
        <end position="97"/>
    </location>
</feature>
<dbReference type="GO" id="GO:0022857">
    <property type="term" value="F:transmembrane transporter activity"/>
    <property type="evidence" value="ECO:0007669"/>
    <property type="project" value="InterPro"/>
</dbReference>
<accession>A0A1I3LKZ1</accession>
<evidence type="ECO:0000313" key="10">
    <source>
        <dbReference type="Proteomes" id="UP000199545"/>
    </source>
</evidence>
<dbReference type="GO" id="GO:0005886">
    <property type="term" value="C:plasma membrane"/>
    <property type="evidence" value="ECO:0007669"/>
    <property type="project" value="UniProtKB-SubCell"/>
</dbReference>
<feature type="domain" description="Major facilitator superfamily (MFS) profile" evidence="8">
    <location>
        <begin position="204"/>
        <end position="392"/>
    </location>
</feature>
<protein>
    <submittedName>
        <fullName evidence="9">Predicted arabinose efflux permease, MFS family</fullName>
    </submittedName>
</protein>
<keyword evidence="10" id="KW-1185">Reference proteome</keyword>
<evidence type="ECO:0000259" key="8">
    <source>
        <dbReference type="PROSITE" id="PS50850"/>
    </source>
</evidence>
<comment type="subcellular location">
    <subcellularLocation>
        <location evidence="1">Cell membrane</location>
        <topology evidence="1">Multi-pass membrane protein</topology>
    </subcellularLocation>
</comment>
<feature type="transmembrane region" description="Helical" evidence="7">
    <location>
        <begin position="103"/>
        <end position="124"/>
    </location>
</feature>
<evidence type="ECO:0000256" key="2">
    <source>
        <dbReference type="ARBA" id="ARBA00022448"/>
    </source>
</evidence>
<dbReference type="PROSITE" id="PS00216">
    <property type="entry name" value="SUGAR_TRANSPORT_1"/>
    <property type="match status" value="1"/>
</dbReference>
<dbReference type="STRING" id="46223.SAMN05421852_102235"/>
<feature type="transmembrane region" description="Helical" evidence="7">
    <location>
        <begin position="238"/>
        <end position="258"/>
    </location>
</feature>
<evidence type="ECO:0000256" key="6">
    <source>
        <dbReference type="ARBA" id="ARBA00023136"/>
    </source>
</evidence>
<dbReference type="InterPro" id="IPR020846">
    <property type="entry name" value="MFS_dom"/>
</dbReference>
<keyword evidence="4 7" id="KW-0812">Transmembrane</keyword>
<keyword evidence="6 7" id="KW-0472">Membrane</keyword>
<dbReference type="EMBL" id="FORR01000002">
    <property type="protein sequence ID" value="SFI85402.1"/>
    <property type="molecule type" value="Genomic_DNA"/>
</dbReference>
<feature type="transmembrane region" description="Helical" evidence="7">
    <location>
        <begin position="161"/>
        <end position="180"/>
    </location>
</feature>
<feature type="transmembrane region" description="Helical" evidence="7">
    <location>
        <begin position="136"/>
        <end position="155"/>
    </location>
</feature>
<dbReference type="CDD" id="cd17477">
    <property type="entry name" value="MFS_YcaD_like"/>
    <property type="match status" value="1"/>
</dbReference>
<dbReference type="Proteomes" id="UP000199545">
    <property type="component" value="Unassembled WGS sequence"/>
</dbReference>
<dbReference type="InterPro" id="IPR011701">
    <property type="entry name" value="MFS"/>
</dbReference>
<name>A0A1I3LKZ1_9BACL</name>
<feature type="transmembrane region" description="Helical" evidence="7">
    <location>
        <begin position="43"/>
        <end position="64"/>
    </location>
</feature>
<dbReference type="RefSeq" id="WP_175482265.1">
    <property type="nucleotide sequence ID" value="NZ_FORR01000002.1"/>
</dbReference>
<keyword evidence="5 7" id="KW-1133">Transmembrane helix</keyword>
<dbReference type="PANTHER" id="PTHR23521:SF2">
    <property type="entry name" value="TRANSPORTER MFS SUPERFAMILY"/>
    <property type="match status" value="1"/>
</dbReference>
<feature type="transmembrane region" description="Helical" evidence="7">
    <location>
        <begin position="360"/>
        <end position="378"/>
    </location>
</feature>
<keyword evidence="3" id="KW-1003">Cell membrane</keyword>
<feature type="transmembrane region" description="Helical" evidence="7">
    <location>
        <begin position="12"/>
        <end position="31"/>
    </location>
</feature>
<feature type="transmembrane region" description="Helical" evidence="7">
    <location>
        <begin position="294"/>
        <end position="317"/>
    </location>
</feature>
<evidence type="ECO:0000256" key="7">
    <source>
        <dbReference type="SAM" id="Phobius"/>
    </source>
</evidence>
<organism evidence="9 10">
    <name type="scientific">Thermoflavimicrobium dichotomicum</name>
    <dbReference type="NCBI Taxonomy" id="46223"/>
    <lineage>
        <taxon>Bacteria</taxon>
        <taxon>Bacillati</taxon>
        <taxon>Bacillota</taxon>
        <taxon>Bacilli</taxon>
        <taxon>Bacillales</taxon>
        <taxon>Thermoactinomycetaceae</taxon>
        <taxon>Thermoflavimicrobium</taxon>
    </lineage>
</organism>
<dbReference type="Pfam" id="PF12832">
    <property type="entry name" value="MFS_1_like"/>
    <property type="match status" value="1"/>
</dbReference>
<dbReference type="SUPFAM" id="SSF103473">
    <property type="entry name" value="MFS general substrate transporter"/>
    <property type="match status" value="1"/>
</dbReference>
<feature type="transmembrane region" description="Helical" evidence="7">
    <location>
        <begin position="270"/>
        <end position="288"/>
    </location>
</feature>
<proteinExistence type="predicted"/>
<dbReference type="PANTHER" id="PTHR23521">
    <property type="entry name" value="TRANSPORTER MFS SUPERFAMILY"/>
    <property type="match status" value="1"/>
</dbReference>
<dbReference type="InterPro" id="IPR047200">
    <property type="entry name" value="MFS_YcaD-like"/>
</dbReference>
<evidence type="ECO:0000256" key="1">
    <source>
        <dbReference type="ARBA" id="ARBA00004651"/>
    </source>
</evidence>
<sequence length="392" mass="42805">MQQSWSIYKYRILLLVIAVAGMTQGLLNPLLSTMLEEQGVPSIINGLSAAALYIGIIVIAPFCAPILQRLGYQRSIFWGLVVTTCAIFLIPLMPGLWSWSVLRFFVGIGDSLLHYGTQLWITIAAPETERGKRISLYGLMYGVGYGIGPQGIHLLRFGEMTPFLALVGVMVIAILLVYKLDLQAQTEKHQEKLLSVPIVRIYRLGLVALCPALIYGLLETVMAVNFPIYGLREGISKEWVSILITAFVYGSLILQVPLGTLSDRLGRKKILVVACTIGSMGMLMVPLVGNHVYLLFMILAVTGGFVGSLFTLGLSYLTDLLPPHYLPKANAIASVHFSVGSMIGPYMGGFFIQYLGGGSLFHFIAVVLGGFVCLALAYQPPRKEEKQISTAI</sequence>
<dbReference type="InterPro" id="IPR005829">
    <property type="entry name" value="Sugar_transporter_CS"/>
</dbReference>
<gene>
    <name evidence="9" type="ORF">SAMN05421852_102235</name>
</gene>
<feature type="transmembrane region" description="Helical" evidence="7">
    <location>
        <begin position="329"/>
        <end position="354"/>
    </location>
</feature>
<dbReference type="AlphaFoldDB" id="A0A1I3LKZ1"/>
<dbReference type="InterPro" id="IPR036259">
    <property type="entry name" value="MFS_trans_sf"/>
</dbReference>
<dbReference type="InterPro" id="IPR024989">
    <property type="entry name" value="MFS_assoc_dom"/>
</dbReference>
<evidence type="ECO:0000256" key="3">
    <source>
        <dbReference type="ARBA" id="ARBA00022475"/>
    </source>
</evidence>
<keyword evidence="2" id="KW-0813">Transport</keyword>
<dbReference type="Pfam" id="PF07690">
    <property type="entry name" value="MFS_1"/>
    <property type="match status" value="1"/>
</dbReference>
<dbReference type="PROSITE" id="PS50850">
    <property type="entry name" value="MFS"/>
    <property type="match status" value="1"/>
</dbReference>
<evidence type="ECO:0000313" key="9">
    <source>
        <dbReference type="EMBL" id="SFI85402.1"/>
    </source>
</evidence>
<feature type="transmembrane region" description="Helical" evidence="7">
    <location>
        <begin position="201"/>
        <end position="218"/>
    </location>
</feature>
<evidence type="ECO:0000256" key="5">
    <source>
        <dbReference type="ARBA" id="ARBA00022989"/>
    </source>
</evidence>
<reference evidence="9 10" key="1">
    <citation type="submission" date="2016-10" db="EMBL/GenBank/DDBJ databases">
        <authorList>
            <person name="de Groot N.N."/>
        </authorList>
    </citation>
    <scope>NUCLEOTIDE SEQUENCE [LARGE SCALE GENOMIC DNA]</scope>
    <source>
        <strain evidence="9 10">DSM 44778</strain>
    </source>
</reference>
<evidence type="ECO:0000256" key="4">
    <source>
        <dbReference type="ARBA" id="ARBA00022692"/>
    </source>
</evidence>